<dbReference type="PROSITE" id="PS51257">
    <property type="entry name" value="PROKAR_LIPOPROTEIN"/>
    <property type="match status" value="1"/>
</dbReference>
<name>A0ABR9UV61_9CHRO</name>
<accession>A0ABR9UV61</accession>
<proteinExistence type="predicted"/>
<evidence type="ECO:0000313" key="2">
    <source>
        <dbReference type="EMBL" id="MBE9192161.1"/>
    </source>
</evidence>
<keyword evidence="3" id="KW-1185">Reference proteome</keyword>
<protein>
    <submittedName>
        <fullName evidence="2">DUF3124 domain-containing protein</fullName>
    </submittedName>
</protein>
<gene>
    <name evidence="2" type="ORF">IQ230_17745</name>
</gene>
<sequence>MSEKISRFLAIAAMIVLSACTSSTTTPQGQGDQTSANQAQQVILDENSKIVTGQTLYVPVYSYIYHDDQKRLFNLATTLSIRNTDLANPIIITCVRYYDSEGQLVQQYLENPIQLAALASTDFFISTSDNTGGLGANFIVDWVAQTNVSEPIIEAVMIGTGFQQGISYISPAKVIQNQTNYTCSSAP</sequence>
<dbReference type="EMBL" id="JADEWN010000048">
    <property type="protein sequence ID" value="MBE9192161.1"/>
    <property type="molecule type" value="Genomic_DNA"/>
</dbReference>
<dbReference type="Pfam" id="PF11322">
    <property type="entry name" value="DUF3124"/>
    <property type="match status" value="1"/>
</dbReference>
<feature type="chain" id="PRO_5045565809" evidence="1">
    <location>
        <begin position="25"/>
        <end position="187"/>
    </location>
</feature>
<feature type="signal peptide" evidence="1">
    <location>
        <begin position="1"/>
        <end position="24"/>
    </location>
</feature>
<keyword evidence="1" id="KW-0732">Signal</keyword>
<dbReference type="Proteomes" id="UP000651156">
    <property type="component" value="Unassembled WGS sequence"/>
</dbReference>
<dbReference type="RefSeq" id="WP_193933604.1">
    <property type="nucleotide sequence ID" value="NZ_CAWPMZ010000083.1"/>
</dbReference>
<dbReference type="InterPro" id="IPR021471">
    <property type="entry name" value="DUF3124"/>
</dbReference>
<evidence type="ECO:0000313" key="3">
    <source>
        <dbReference type="Proteomes" id="UP000651156"/>
    </source>
</evidence>
<organism evidence="2 3">
    <name type="scientific">Gloeocapsopsis crepidinum LEGE 06123</name>
    <dbReference type="NCBI Taxonomy" id="588587"/>
    <lineage>
        <taxon>Bacteria</taxon>
        <taxon>Bacillati</taxon>
        <taxon>Cyanobacteriota</taxon>
        <taxon>Cyanophyceae</taxon>
        <taxon>Oscillatoriophycideae</taxon>
        <taxon>Chroococcales</taxon>
        <taxon>Chroococcaceae</taxon>
        <taxon>Gloeocapsopsis</taxon>
    </lineage>
</organism>
<reference evidence="2 3" key="1">
    <citation type="submission" date="2020-10" db="EMBL/GenBank/DDBJ databases">
        <authorList>
            <person name="Castelo-Branco R."/>
            <person name="Eusebio N."/>
            <person name="Adriana R."/>
            <person name="Vieira A."/>
            <person name="Brugerolle De Fraissinette N."/>
            <person name="Rezende De Castro R."/>
            <person name="Schneider M.P."/>
            <person name="Vasconcelos V."/>
            <person name="Leao P.N."/>
        </authorList>
    </citation>
    <scope>NUCLEOTIDE SEQUENCE [LARGE SCALE GENOMIC DNA]</scope>
    <source>
        <strain evidence="2 3">LEGE 06123</strain>
    </source>
</reference>
<comment type="caution">
    <text evidence="2">The sequence shown here is derived from an EMBL/GenBank/DDBJ whole genome shotgun (WGS) entry which is preliminary data.</text>
</comment>
<evidence type="ECO:0000256" key="1">
    <source>
        <dbReference type="SAM" id="SignalP"/>
    </source>
</evidence>